<sequence length="224" mass="23450">MRATDPPTGLVFGTLLLGLLAALFWPVTRYLITIAHEGSHALFGSVTGGTVDSVTVNADSTGLTGIFTSRPFIPALAGYVGPSLFGIVGAMMLAAGARPDAVLWVAVVLLAVILLQMRNAFGVLAVVVAGFFLVMLVHNASPDLRAVCAYTLVWFLLLGGFFSALQWNRRSVGWSSDAGILRELTRLPMGFWGILWWLLTLAALIYGGGILFGAIGAPGSAGGA</sequence>
<organism evidence="2 3">
    <name type="scientific">Phytohabitans kaempferiae</name>
    <dbReference type="NCBI Taxonomy" id="1620943"/>
    <lineage>
        <taxon>Bacteria</taxon>
        <taxon>Bacillati</taxon>
        <taxon>Actinomycetota</taxon>
        <taxon>Actinomycetes</taxon>
        <taxon>Micromonosporales</taxon>
        <taxon>Micromonosporaceae</taxon>
    </lineage>
</organism>
<dbReference type="EMBL" id="JBHLUH010000061">
    <property type="protein sequence ID" value="MFC0531773.1"/>
    <property type="molecule type" value="Genomic_DNA"/>
</dbReference>
<comment type="caution">
    <text evidence="2">The sequence shown here is derived from an EMBL/GenBank/DDBJ whole genome shotgun (WGS) entry which is preliminary data.</text>
</comment>
<dbReference type="Pfam" id="PF13398">
    <property type="entry name" value="Peptidase_M50B"/>
    <property type="match status" value="1"/>
</dbReference>
<keyword evidence="3" id="KW-1185">Reference proteome</keyword>
<keyword evidence="1" id="KW-0472">Membrane</keyword>
<evidence type="ECO:0000256" key="1">
    <source>
        <dbReference type="SAM" id="Phobius"/>
    </source>
</evidence>
<protein>
    <submittedName>
        <fullName evidence="2">M50 family metallopeptidase</fullName>
    </submittedName>
</protein>
<proteinExistence type="predicted"/>
<feature type="transmembrane region" description="Helical" evidence="1">
    <location>
        <begin position="123"/>
        <end position="140"/>
    </location>
</feature>
<dbReference type="InterPro" id="IPR049500">
    <property type="entry name" value="Peptidase_M50B-like"/>
</dbReference>
<feature type="transmembrane region" description="Helical" evidence="1">
    <location>
        <begin position="147"/>
        <end position="167"/>
    </location>
</feature>
<accession>A0ABV6MAP9</accession>
<gene>
    <name evidence="2" type="ORF">ACFFIA_29410</name>
</gene>
<evidence type="ECO:0000313" key="2">
    <source>
        <dbReference type="EMBL" id="MFC0531773.1"/>
    </source>
</evidence>
<feature type="transmembrane region" description="Helical" evidence="1">
    <location>
        <begin position="101"/>
        <end position="117"/>
    </location>
</feature>
<evidence type="ECO:0000313" key="3">
    <source>
        <dbReference type="Proteomes" id="UP001589867"/>
    </source>
</evidence>
<keyword evidence="1" id="KW-0812">Transmembrane</keyword>
<feature type="transmembrane region" description="Helical" evidence="1">
    <location>
        <begin position="194"/>
        <end position="217"/>
    </location>
</feature>
<feature type="transmembrane region" description="Helical" evidence="1">
    <location>
        <begin position="72"/>
        <end position="94"/>
    </location>
</feature>
<keyword evidence="1" id="KW-1133">Transmembrane helix</keyword>
<dbReference type="RefSeq" id="WP_377256788.1">
    <property type="nucleotide sequence ID" value="NZ_JBHLUH010000061.1"/>
</dbReference>
<name>A0ABV6MAP9_9ACTN</name>
<reference evidence="2 3" key="1">
    <citation type="submission" date="2024-09" db="EMBL/GenBank/DDBJ databases">
        <authorList>
            <person name="Sun Q."/>
            <person name="Mori K."/>
        </authorList>
    </citation>
    <scope>NUCLEOTIDE SEQUENCE [LARGE SCALE GENOMIC DNA]</scope>
    <source>
        <strain evidence="2 3">TBRC 3947</strain>
    </source>
</reference>
<dbReference type="Proteomes" id="UP001589867">
    <property type="component" value="Unassembled WGS sequence"/>
</dbReference>